<evidence type="ECO:0000313" key="1">
    <source>
        <dbReference type="EMBL" id="JAH63542.1"/>
    </source>
</evidence>
<reference evidence="1" key="2">
    <citation type="journal article" date="2015" name="Fish Shellfish Immunol.">
        <title>Early steps in the European eel (Anguilla anguilla)-Vibrio vulnificus interaction in the gills: Role of the RtxA13 toxin.</title>
        <authorList>
            <person name="Callol A."/>
            <person name="Pajuelo D."/>
            <person name="Ebbesson L."/>
            <person name="Teles M."/>
            <person name="MacKenzie S."/>
            <person name="Amaro C."/>
        </authorList>
    </citation>
    <scope>NUCLEOTIDE SEQUENCE</scope>
</reference>
<accession>A0A0E9UCS8</accession>
<protein>
    <submittedName>
        <fullName evidence="1">Uncharacterized protein</fullName>
    </submittedName>
</protein>
<sequence length="29" mass="3224">MKDSYEGYGLSGYFATQECFCILVANAIE</sequence>
<organism evidence="1">
    <name type="scientific">Anguilla anguilla</name>
    <name type="common">European freshwater eel</name>
    <name type="synonym">Muraena anguilla</name>
    <dbReference type="NCBI Taxonomy" id="7936"/>
    <lineage>
        <taxon>Eukaryota</taxon>
        <taxon>Metazoa</taxon>
        <taxon>Chordata</taxon>
        <taxon>Craniata</taxon>
        <taxon>Vertebrata</taxon>
        <taxon>Euteleostomi</taxon>
        <taxon>Actinopterygii</taxon>
        <taxon>Neopterygii</taxon>
        <taxon>Teleostei</taxon>
        <taxon>Anguilliformes</taxon>
        <taxon>Anguillidae</taxon>
        <taxon>Anguilla</taxon>
    </lineage>
</organism>
<dbReference type="EMBL" id="GBXM01045035">
    <property type="protein sequence ID" value="JAH63542.1"/>
    <property type="molecule type" value="Transcribed_RNA"/>
</dbReference>
<name>A0A0E9UCS8_ANGAN</name>
<proteinExistence type="predicted"/>
<dbReference type="AlphaFoldDB" id="A0A0E9UCS8"/>
<reference evidence="1" key="1">
    <citation type="submission" date="2014-11" db="EMBL/GenBank/DDBJ databases">
        <authorList>
            <person name="Amaro Gonzalez C."/>
        </authorList>
    </citation>
    <scope>NUCLEOTIDE SEQUENCE</scope>
</reference>